<sequence length="442" mass="49183">MSVTRSGGALLAVAALGMAGLGWSQPGRADDGDIVSRPYLFGDWNGTRSRLEDKGIHFDFGYTNEAGHNFEGGDRQISRATDQWMGGVKLDLDKLWGWHDTTFQTIITNRNGRNLDADAGLGNLQQTQELYGRGQTTWLTRMVLERSFFNQRLAIKIGRDGENGDFGYSVCDFQSLALCGSNEGNVFGRYWFNWPTSVWMTRIKYQTSKDTYVQLGVYQQNPTYIDNEWMRKSAWKINFPGGTTGLILPLEFGWTPKLNGLSGSYKLGLVFNSAGLPDLYNDVDGQPRALTGKTAQWHNQSYSGYIAVRQQLTGEDGGKGLDVSVRATTGDRRTSGPISQQMTVAFEYHSPFNRPDDIVGLGVAADKASSLQAAYQRMYNALHPHDAVPFGDSYEYVTELFYHWAPLHSLAFQPGLQYIRHVGGSTNTHDAVVVDLKTTIVF</sequence>
<feature type="chain" id="PRO_5007231072" evidence="2">
    <location>
        <begin position="30"/>
        <end position="442"/>
    </location>
</feature>
<comment type="similarity">
    <text evidence="1 2">Belongs to the OprB family.</text>
</comment>
<keyword evidence="2" id="KW-0732">Signal</keyword>
<dbReference type="eggNOG" id="COG3659">
    <property type="taxonomic scope" value="Bacteria"/>
</dbReference>
<feature type="signal peptide" evidence="2">
    <location>
        <begin position="1"/>
        <end position="29"/>
    </location>
</feature>
<protein>
    <submittedName>
        <fullName evidence="3">Carbohydrate-selective porin</fullName>
    </submittedName>
</protein>
<dbReference type="GO" id="GO:0015288">
    <property type="term" value="F:porin activity"/>
    <property type="evidence" value="ECO:0007669"/>
    <property type="project" value="InterPro"/>
</dbReference>
<evidence type="ECO:0000313" key="4">
    <source>
        <dbReference type="Proteomes" id="UP000005234"/>
    </source>
</evidence>
<dbReference type="EMBL" id="CP003350">
    <property type="protein sequence ID" value="AFC87372.1"/>
    <property type="molecule type" value="Genomic_DNA"/>
</dbReference>
<dbReference type="STRING" id="767434.Fraau_3044"/>
<dbReference type="InterPro" id="IPR052932">
    <property type="entry name" value="OprB_Porin"/>
</dbReference>
<dbReference type="AlphaFoldDB" id="H8L3K3"/>
<dbReference type="KEGG" id="fau:Fraau_3044"/>
<evidence type="ECO:0000256" key="2">
    <source>
        <dbReference type="RuleBase" id="RU363072"/>
    </source>
</evidence>
<dbReference type="RefSeq" id="WP_014404375.1">
    <property type="nucleotide sequence ID" value="NC_017033.1"/>
</dbReference>
<keyword evidence="4" id="KW-1185">Reference proteome</keyword>
<dbReference type="Proteomes" id="UP000005234">
    <property type="component" value="Chromosome"/>
</dbReference>
<dbReference type="Gene3D" id="2.40.160.180">
    <property type="entry name" value="Carbohydrate-selective porin OprB"/>
    <property type="match status" value="1"/>
</dbReference>
<dbReference type="HOGENOM" id="CLU_029684_1_0_6"/>
<dbReference type="GO" id="GO:0016020">
    <property type="term" value="C:membrane"/>
    <property type="evidence" value="ECO:0007669"/>
    <property type="project" value="InterPro"/>
</dbReference>
<gene>
    <name evidence="3" type="ordered locus">Fraau_3044</name>
</gene>
<dbReference type="InterPro" id="IPR007049">
    <property type="entry name" value="Carb-sel_porin_OprB"/>
</dbReference>
<proteinExistence type="inferred from homology"/>
<accession>H8L3K3</accession>
<dbReference type="Pfam" id="PF04966">
    <property type="entry name" value="OprB"/>
    <property type="match status" value="1"/>
</dbReference>
<dbReference type="PANTHER" id="PTHR37944:SF1">
    <property type="entry name" value="PORIN B"/>
    <property type="match status" value="1"/>
</dbReference>
<evidence type="ECO:0000256" key="1">
    <source>
        <dbReference type="ARBA" id="ARBA00008769"/>
    </source>
</evidence>
<dbReference type="InterPro" id="IPR038673">
    <property type="entry name" value="OprB_sf"/>
</dbReference>
<dbReference type="GO" id="GO:0008643">
    <property type="term" value="P:carbohydrate transport"/>
    <property type="evidence" value="ECO:0007669"/>
    <property type="project" value="InterPro"/>
</dbReference>
<name>H8L3K3_FRAAD</name>
<reference evidence="3" key="1">
    <citation type="submission" date="2012-02" db="EMBL/GenBank/DDBJ databases">
        <title>The complete genome of Frateuria aurantia DSM 6220.</title>
        <authorList>
            <consortium name="US DOE Joint Genome Institute (JGI-PGF)"/>
            <person name="Lucas S."/>
            <person name="Copeland A."/>
            <person name="Lapidus A."/>
            <person name="Glavina del Rio T."/>
            <person name="Dalin E."/>
            <person name="Tice H."/>
            <person name="Bruce D."/>
            <person name="Goodwin L."/>
            <person name="Pitluck S."/>
            <person name="Peters L."/>
            <person name="Ovchinnikova G."/>
            <person name="Teshima H."/>
            <person name="Kyrpides N."/>
            <person name="Mavromatis K."/>
            <person name="Ivanova N."/>
            <person name="Brettin T."/>
            <person name="Detter J.C."/>
            <person name="Han C."/>
            <person name="Larimer F."/>
            <person name="Land M."/>
            <person name="Hauser L."/>
            <person name="Markowitz V."/>
            <person name="Cheng J.-F."/>
            <person name="Hugenholtz P."/>
            <person name="Woyke T."/>
            <person name="Wu D."/>
            <person name="Brambilla E."/>
            <person name="Klenk H.-P."/>
            <person name="Eisen J.A."/>
        </authorList>
    </citation>
    <scope>NUCLEOTIDE SEQUENCE</scope>
    <source>
        <strain evidence="3">DSM 6220</strain>
    </source>
</reference>
<evidence type="ECO:0000313" key="3">
    <source>
        <dbReference type="EMBL" id="AFC87372.1"/>
    </source>
</evidence>
<organism evidence="3 4">
    <name type="scientific">Frateuria aurantia (strain ATCC 33424 / DSM 6220 / KCTC 2777 / LMG 1558 / NBRC 3245 / NCIMB 13370)</name>
    <name type="common">Acetobacter aurantius</name>
    <dbReference type="NCBI Taxonomy" id="767434"/>
    <lineage>
        <taxon>Bacteria</taxon>
        <taxon>Pseudomonadati</taxon>
        <taxon>Pseudomonadota</taxon>
        <taxon>Gammaproteobacteria</taxon>
        <taxon>Lysobacterales</taxon>
        <taxon>Rhodanobacteraceae</taxon>
        <taxon>Frateuria</taxon>
    </lineage>
</organism>
<dbReference type="PANTHER" id="PTHR37944">
    <property type="entry name" value="PORIN B"/>
    <property type="match status" value="1"/>
</dbReference>